<reference evidence="1" key="1">
    <citation type="submission" date="2023-05" db="EMBL/GenBank/DDBJ databases">
        <authorList>
            <person name="Stuckert A."/>
        </authorList>
    </citation>
    <scope>NUCLEOTIDE SEQUENCE</scope>
</reference>
<comment type="caution">
    <text evidence="1">The sequence shown here is derived from an EMBL/GenBank/DDBJ whole genome shotgun (WGS) entry which is preliminary data.</text>
</comment>
<protein>
    <submittedName>
        <fullName evidence="1">Uncharacterized protein</fullName>
    </submittedName>
</protein>
<accession>A0ABN9FGT1</accession>
<proteinExistence type="predicted"/>
<organism evidence="1 2">
    <name type="scientific">Staurois parvus</name>
    <dbReference type="NCBI Taxonomy" id="386267"/>
    <lineage>
        <taxon>Eukaryota</taxon>
        <taxon>Metazoa</taxon>
        <taxon>Chordata</taxon>
        <taxon>Craniata</taxon>
        <taxon>Vertebrata</taxon>
        <taxon>Euteleostomi</taxon>
        <taxon>Amphibia</taxon>
        <taxon>Batrachia</taxon>
        <taxon>Anura</taxon>
        <taxon>Neobatrachia</taxon>
        <taxon>Ranoidea</taxon>
        <taxon>Ranidae</taxon>
        <taxon>Staurois</taxon>
    </lineage>
</organism>
<evidence type="ECO:0000313" key="1">
    <source>
        <dbReference type="EMBL" id="CAI9596233.1"/>
    </source>
</evidence>
<dbReference type="EMBL" id="CATNWA010016901">
    <property type="protein sequence ID" value="CAI9596233.1"/>
    <property type="molecule type" value="Genomic_DNA"/>
</dbReference>
<sequence length="144" mass="16963">MSTTFLAGYRREDNLTVRHFLKDSKLRSREDITKAWPALTLTPWMYRQIHHFLRNSPHLKDYSRPLTAFEKLCFTDLPQRHVISKLYSLLESSNTSHSLKACAAWQHDLEISISPEAWNHIYDHMHKGSICVSTQESNYKVFSR</sequence>
<keyword evidence="2" id="KW-1185">Reference proteome</keyword>
<feature type="non-terminal residue" evidence="1">
    <location>
        <position position="144"/>
    </location>
</feature>
<gene>
    <name evidence="1" type="ORF">SPARVUS_LOCUS12042288</name>
</gene>
<evidence type="ECO:0000313" key="2">
    <source>
        <dbReference type="Proteomes" id="UP001162483"/>
    </source>
</evidence>
<name>A0ABN9FGT1_9NEOB</name>
<dbReference type="Proteomes" id="UP001162483">
    <property type="component" value="Unassembled WGS sequence"/>
</dbReference>